<protein>
    <recommendedName>
        <fullName evidence="2">Ubiquitin-like domain-containing protein</fullName>
    </recommendedName>
</protein>
<dbReference type="AlphaFoldDB" id="A0A1E7EVA2"/>
<dbReference type="CDD" id="cd17039">
    <property type="entry name" value="Ubl_ubiquitin_like"/>
    <property type="match status" value="1"/>
</dbReference>
<proteinExistence type="predicted"/>
<dbReference type="InterPro" id="IPR000626">
    <property type="entry name" value="Ubiquitin-like_dom"/>
</dbReference>
<evidence type="ECO:0000313" key="4">
    <source>
        <dbReference type="Proteomes" id="UP000095751"/>
    </source>
</evidence>
<organism evidence="3 4">
    <name type="scientific">Fragilariopsis cylindrus CCMP1102</name>
    <dbReference type="NCBI Taxonomy" id="635003"/>
    <lineage>
        <taxon>Eukaryota</taxon>
        <taxon>Sar</taxon>
        <taxon>Stramenopiles</taxon>
        <taxon>Ochrophyta</taxon>
        <taxon>Bacillariophyta</taxon>
        <taxon>Bacillariophyceae</taxon>
        <taxon>Bacillariophycidae</taxon>
        <taxon>Bacillariales</taxon>
        <taxon>Bacillariaceae</taxon>
        <taxon>Fragilariopsis</taxon>
    </lineage>
</organism>
<dbReference type="Gene3D" id="3.10.20.90">
    <property type="entry name" value="Phosphatidylinositol 3-kinase Catalytic Subunit, Chain A, domain 1"/>
    <property type="match status" value="1"/>
</dbReference>
<reference evidence="3 4" key="1">
    <citation type="submission" date="2016-09" db="EMBL/GenBank/DDBJ databases">
        <title>Extensive genetic diversity and differential bi-allelic expression allows diatom success in the polar Southern Ocean.</title>
        <authorList>
            <consortium name="DOE Joint Genome Institute"/>
            <person name="Mock T."/>
            <person name="Otillar R.P."/>
            <person name="Strauss J."/>
            <person name="Dupont C."/>
            <person name="Frickenhaus S."/>
            <person name="Maumus F."/>
            <person name="Mcmullan M."/>
            <person name="Sanges R."/>
            <person name="Schmutz J."/>
            <person name="Toseland A."/>
            <person name="Valas R."/>
            <person name="Veluchamy A."/>
            <person name="Ward B.J."/>
            <person name="Allen A."/>
            <person name="Barry K."/>
            <person name="Falciatore A."/>
            <person name="Ferrante M."/>
            <person name="Fortunato A.E."/>
            <person name="Gloeckner G."/>
            <person name="Gruber A."/>
            <person name="Hipkin R."/>
            <person name="Janech M."/>
            <person name="Kroth P."/>
            <person name="Leese F."/>
            <person name="Lindquist E."/>
            <person name="Lyon B.R."/>
            <person name="Martin J."/>
            <person name="Mayer C."/>
            <person name="Parker M."/>
            <person name="Quesneville H."/>
            <person name="Raymond J."/>
            <person name="Uhlig C."/>
            <person name="Valentin K.U."/>
            <person name="Worden A.Z."/>
            <person name="Armbrust E.V."/>
            <person name="Bowler C."/>
            <person name="Green B."/>
            <person name="Moulton V."/>
            <person name="Van Oosterhout C."/>
            <person name="Grigoriev I."/>
        </authorList>
    </citation>
    <scope>NUCLEOTIDE SEQUENCE [LARGE SCALE GENOMIC DNA]</scope>
    <source>
        <strain evidence="3 4">CCMP1102</strain>
    </source>
</reference>
<dbReference type="PROSITE" id="PS50053">
    <property type="entry name" value="UBIQUITIN_2"/>
    <property type="match status" value="1"/>
</dbReference>
<dbReference type="EMBL" id="KV784375">
    <property type="protein sequence ID" value="OEU09463.1"/>
    <property type="molecule type" value="Genomic_DNA"/>
</dbReference>
<feature type="region of interest" description="Disordered" evidence="1">
    <location>
        <begin position="101"/>
        <end position="189"/>
    </location>
</feature>
<dbReference type="InterPro" id="IPR029071">
    <property type="entry name" value="Ubiquitin-like_domsf"/>
</dbReference>
<evidence type="ECO:0000259" key="2">
    <source>
        <dbReference type="PROSITE" id="PS50053"/>
    </source>
</evidence>
<dbReference type="SUPFAM" id="SSF54236">
    <property type="entry name" value="Ubiquitin-like"/>
    <property type="match status" value="1"/>
</dbReference>
<evidence type="ECO:0000313" key="3">
    <source>
        <dbReference type="EMBL" id="OEU09463.1"/>
    </source>
</evidence>
<feature type="domain" description="Ubiquitin-like" evidence="2">
    <location>
        <begin position="15"/>
        <end position="98"/>
    </location>
</feature>
<keyword evidence="4" id="KW-1185">Reference proteome</keyword>
<dbReference type="InParanoid" id="A0A1E7EVA2"/>
<evidence type="ECO:0000256" key="1">
    <source>
        <dbReference type="SAM" id="MobiDB-lite"/>
    </source>
</evidence>
<feature type="compositionally biased region" description="Acidic residues" evidence="1">
    <location>
        <begin position="101"/>
        <end position="110"/>
    </location>
</feature>
<dbReference type="Proteomes" id="UP000095751">
    <property type="component" value="Unassembled WGS sequence"/>
</dbReference>
<sequence length="189" mass="21339">MGDVSPSNSTEDEIVKFTVIRTSDAARKEVEMSISCTKLIDLKKKLAEDGYFGSKKAPVKRQRIFYLGRELKSGGRSLSNLGLGKFNNNILHLYIRPGKDGDDDDDDDDNNNNNKDIKEVSTATASAPPRKRRRKAERDEDFTERNRKQQQQNNIQSRTSNTNANNAIDLLDSSDDDDDDDEVEIIEVL</sequence>
<dbReference type="OrthoDB" id="48884at2759"/>
<feature type="compositionally biased region" description="Low complexity" evidence="1">
    <location>
        <begin position="149"/>
        <end position="163"/>
    </location>
</feature>
<accession>A0A1E7EVA2</accession>
<name>A0A1E7EVA2_9STRA</name>
<feature type="compositionally biased region" description="Acidic residues" evidence="1">
    <location>
        <begin position="172"/>
        <end position="189"/>
    </location>
</feature>
<gene>
    <name evidence="3" type="ORF">FRACYDRAFT_248316</name>
</gene>
<dbReference type="KEGG" id="fcy:FRACYDRAFT_248316"/>